<evidence type="ECO:0000256" key="1">
    <source>
        <dbReference type="ARBA" id="ARBA00004196"/>
    </source>
</evidence>
<keyword evidence="6" id="KW-1185">Reference proteome</keyword>
<dbReference type="PANTHER" id="PTHR30036:SF7">
    <property type="entry name" value="ABC TRANSPORTER PERIPLASMIC-BINDING PROTEIN YPHF"/>
    <property type="match status" value="1"/>
</dbReference>
<sequence length="371" mass="38345">MLTARTRSDRATLLLAAAALLGSAAVACSSTDQGDARRAGAELSEVEGAQAGDIGVFCPDEPTKVQFIKSRGGDVYSTISGAEFEAEAAKCDTLDASWVNVTSGVQGAISATNAAIAQGVQVLVVQPDFGASQLPAMRAAMDAGVSVVSVLAGTDGVKGQDFVEQVVWSDESIVEKQARWLADNIGSGRIAYLGGPGGVVSSERLFAALEHEMAEVAPDIEIASGDWIATDWDPGKKRQITSGLVAKYGRIDAVVSDYAATDTGAVQGFLDAGGPMPAFLNIASSQAFVCLARDNDVRWFGQDGTTGMAAVALRVGLAAHEGHRSPEELPVRLSVYADTVAGIDPVCDTSLPPDADLSSALSVAELQELLK</sequence>
<reference evidence="5 6" key="1">
    <citation type="journal article" date="2019" name="Int. J. Syst. Evol. Microbiol.">
        <title>The Global Catalogue of Microorganisms (GCM) 10K type strain sequencing project: providing services to taxonomists for standard genome sequencing and annotation.</title>
        <authorList>
            <consortium name="The Broad Institute Genomics Platform"/>
            <consortium name="The Broad Institute Genome Sequencing Center for Infectious Disease"/>
            <person name="Wu L."/>
            <person name="Ma J."/>
        </authorList>
    </citation>
    <scope>NUCLEOTIDE SEQUENCE [LARGE SCALE GENOMIC DNA]</scope>
    <source>
        <strain evidence="5 6">JCM 14942</strain>
    </source>
</reference>
<dbReference type="SUPFAM" id="SSF53822">
    <property type="entry name" value="Periplasmic binding protein-like I"/>
    <property type="match status" value="1"/>
</dbReference>
<accession>A0ABN2BZ31</accession>
<comment type="subcellular location">
    <subcellularLocation>
        <location evidence="1">Cell envelope</location>
    </subcellularLocation>
</comment>
<gene>
    <name evidence="5" type="ORF">GCM10009788_58540</name>
</gene>
<protein>
    <recommendedName>
        <fullName evidence="4">Periplasmic binding protein domain-containing protein</fullName>
    </recommendedName>
</protein>
<dbReference type="PROSITE" id="PS51257">
    <property type="entry name" value="PROKAR_LIPOPROTEIN"/>
    <property type="match status" value="1"/>
</dbReference>
<evidence type="ECO:0000256" key="2">
    <source>
        <dbReference type="ARBA" id="ARBA00007639"/>
    </source>
</evidence>
<dbReference type="EMBL" id="BAAAOR010000052">
    <property type="protein sequence ID" value="GAA1548960.1"/>
    <property type="molecule type" value="Genomic_DNA"/>
</dbReference>
<feature type="signal peptide" evidence="3">
    <location>
        <begin position="1"/>
        <end position="27"/>
    </location>
</feature>
<evidence type="ECO:0000313" key="5">
    <source>
        <dbReference type="EMBL" id="GAA1548960.1"/>
    </source>
</evidence>
<dbReference type="Gene3D" id="3.40.50.2300">
    <property type="match status" value="2"/>
</dbReference>
<evidence type="ECO:0000313" key="6">
    <source>
        <dbReference type="Proteomes" id="UP001500842"/>
    </source>
</evidence>
<comment type="caution">
    <text evidence="5">The sequence shown here is derived from an EMBL/GenBank/DDBJ whole genome shotgun (WGS) entry which is preliminary data.</text>
</comment>
<dbReference type="Pfam" id="PF13407">
    <property type="entry name" value="Peripla_BP_4"/>
    <property type="match status" value="1"/>
</dbReference>
<name>A0ABN2BZ31_9ACTN</name>
<evidence type="ECO:0000256" key="3">
    <source>
        <dbReference type="SAM" id="SignalP"/>
    </source>
</evidence>
<dbReference type="InterPro" id="IPR050555">
    <property type="entry name" value="Bact_Solute-Bind_Prot2"/>
</dbReference>
<feature type="chain" id="PRO_5046141109" description="Periplasmic binding protein domain-containing protein" evidence="3">
    <location>
        <begin position="28"/>
        <end position="371"/>
    </location>
</feature>
<dbReference type="Proteomes" id="UP001500842">
    <property type="component" value="Unassembled WGS sequence"/>
</dbReference>
<proteinExistence type="inferred from homology"/>
<dbReference type="InterPro" id="IPR028082">
    <property type="entry name" value="Peripla_BP_I"/>
</dbReference>
<dbReference type="RefSeq" id="WP_181411153.1">
    <property type="nucleotide sequence ID" value="NZ_BAAAOR010000052.1"/>
</dbReference>
<organism evidence="5 6">
    <name type="scientific">Nocardioides humi</name>
    <dbReference type="NCBI Taxonomy" id="449461"/>
    <lineage>
        <taxon>Bacteria</taxon>
        <taxon>Bacillati</taxon>
        <taxon>Actinomycetota</taxon>
        <taxon>Actinomycetes</taxon>
        <taxon>Propionibacteriales</taxon>
        <taxon>Nocardioidaceae</taxon>
        <taxon>Nocardioides</taxon>
    </lineage>
</organism>
<dbReference type="PANTHER" id="PTHR30036">
    <property type="entry name" value="D-XYLOSE-BINDING PERIPLASMIC PROTEIN"/>
    <property type="match status" value="1"/>
</dbReference>
<feature type="domain" description="Periplasmic binding protein" evidence="4">
    <location>
        <begin position="80"/>
        <end position="315"/>
    </location>
</feature>
<comment type="similarity">
    <text evidence="2">Belongs to the bacterial solute-binding protein 2 family.</text>
</comment>
<keyword evidence="3" id="KW-0732">Signal</keyword>
<dbReference type="InterPro" id="IPR025997">
    <property type="entry name" value="SBP_2_dom"/>
</dbReference>
<evidence type="ECO:0000259" key="4">
    <source>
        <dbReference type="Pfam" id="PF13407"/>
    </source>
</evidence>